<dbReference type="Pfam" id="PF01370">
    <property type="entry name" value="Epimerase"/>
    <property type="match status" value="1"/>
</dbReference>
<dbReference type="InterPro" id="IPR036291">
    <property type="entry name" value="NAD(P)-bd_dom_sf"/>
</dbReference>
<evidence type="ECO:0000313" key="2">
    <source>
        <dbReference type="EMBL" id="MFD0749629.1"/>
    </source>
</evidence>
<dbReference type="PANTHER" id="PTHR43245:SF58">
    <property type="entry name" value="BLL5923 PROTEIN"/>
    <property type="match status" value="1"/>
</dbReference>
<dbReference type="InterPro" id="IPR001509">
    <property type="entry name" value="Epimerase_deHydtase"/>
</dbReference>
<comment type="caution">
    <text evidence="2">The sequence shown here is derived from an EMBL/GenBank/DDBJ whole genome shotgun (WGS) entry which is preliminary data.</text>
</comment>
<evidence type="ECO:0000313" key="3">
    <source>
        <dbReference type="Proteomes" id="UP001596958"/>
    </source>
</evidence>
<dbReference type="SUPFAM" id="SSF51735">
    <property type="entry name" value="NAD(P)-binding Rossmann-fold domains"/>
    <property type="match status" value="1"/>
</dbReference>
<keyword evidence="3" id="KW-1185">Reference proteome</keyword>
<dbReference type="PANTHER" id="PTHR43245">
    <property type="entry name" value="BIFUNCTIONAL POLYMYXIN RESISTANCE PROTEIN ARNA"/>
    <property type="match status" value="1"/>
</dbReference>
<protein>
    <submittedName>
        <fullName evidence="2">NAD-dependent epimerase/dehydratase family protein</fullName>
    </submittedName>
</protein>
<dbReference type="RefSeq" id="WP_377098167.1">
    <property type="nucleotide sequence ID" value="NZ_JBHTHU010000005.1"/>
</dbReference>
<reference evidence="3" key="1">
    <citation type="journal article" date="2019" name="Int. J. Syst. Evol. Microbiol.">
        <title>The Global Catalogue of Microorganisms (GCM) 10K type strain sequencing project: providing services to taxonomists for standard genome sequencing and annotation.</title>
        <authorList>
            <consortium name="The Broad Institute Genomics Platform"/>
            <consortium name="The Broad Institute Genome Sequencing Center for Infectious Disease"/>
            <person name="Wu L."/>
            <person name="Ma J."/>
        </authorList>
    </citation>
    <scope>NUCLEOTIDE SEQUENCE [LARGE SCALE GENOMIC DNA]</scope>
    <source>
        <strain evidence="3">CCUG 63418</strain>
    </source>
</reference>
<organism evidence="2 3">
    <name type="scientific">Mucilaginibacter calamicampi</name>
    <dbReference type="NCBI Taxonomy" id="1302352"/>
    <lineage>
        <taxon>Bacteria</taxon>
        <taxon>Pseudomonadati</taxon>
        <taxon>Bacteroidota</taxon>
        <taxon>Sphingobacteriia</taxon>
        <taxon>Sphingobacteriales</taxon>
        <taxon>Sphingobacteriaceae</taxon>
        <taxon>Mucilaginibacter</taxon>
    </lineage>
</organism>
<feature type="domain" description="NAD-dependent epimerase/dehydratase" evidence="1">
    <location>
        <begin position="4"/>
        <end position="208"/>
    </location>
</feature>
<dbReference type="Proteomes" id="UP001596958">
    <property type="component" value="Unassembled WGS sequence"/>
</dbReference>
<name>A0ABW2YTQ0_9SPHI</name>
<dbReference type="EMBL" id="JBHTHU010000005">
    <property type="protein sequence ID" value="MFD0749629.1"/>
    <property type="molecule type" value="Genomic_DNA"/>
</dbReference>
<evidence type="ECO:0000259" key="1">
    <source>
        <dbReference type="Pfam" id="PF01370"/>
    </source>
</evidence>
<dbReference type="InterPro" id="IPR050177">
    <property type="entry name" value="Lipid_A_modif_metabolic_enz"/>
</dbReference>
<proteinExistence type="predicted"/>
<sequence length="299" mass="32378">MSRILLTGANGFLGKSIATHLSTDFIVDTIGRKKADIVVDLAKDQPHLTESYTYIIHAAGKAHSVPKTDAEKQDFFDVNLTGTQNLLNALDNAPHLPKYFVFISSVSVYGAETGNLIAENAPLQAKDPYGESKIRAEQLIYEWCAQRNVVCTVLRLPLLAGTNPPGNLGAMIKGIKKGYYFNISGGSAKKSIVLAEDIAKTVLTAAKIGGTYNLTDRYHPSFKELSECIAKQLNKSKPLSMPLFIAKLMAGTGDLIGNKFPINSKSLNKILSDLTFDDSSAVKAFGWNPTPVLKGFKIA</sequence>
<accession>A0ABW2YTQ0</accession>
<gene>
    <name evidence="2" type="ORF">ACFQZS_05705</name>
</gene>
<dbReference type="Gene3D" id="3.40.50.720">
    <property type="entry name" value="NAD(P)-binding Rossmann-like Domain"/>
    <property type="match status" value="1"/>
</dbReference>